<evidence type="ECO:0000313" key="1">
    <source>
        <dbReference type="EMBL" id="MFK4752459.1"/>
    </source>
</evidence>
<sequence length="218" mass="22834">MNNTKPLAGLVIIAILGISMTARAENSRWGGYLGAAYVSFDTDVTAYAGGIEVSGGNADTTNNIGLAFGVTYDISPQWVAKLALGLPMTTKLTGVGALESAGELGKVSYGPAILSVSHYFNTNSMVKPYLGVGYNYTLITDTEDGFISEFEVNDATGAVLVAGLKAMISNRLELIIDINKVFLKTTATGTLPAMGGARADADIRLNPTITTVGLRTHF</sequence>
<dbReference type="Proteomes" id="UP001620597">
    <property type="component" value="Unassembled WGS sequence"/>
</dbReference>
<protein>
    <submittedName>
        <fullName evidence="1">OmpW family outer membrane protein</fullName>
    </submittedName>
</protein>
<organism evidence="1 2">
    <name type="scientific">Oceanobacter antarcticus</name>
    <dbReference type="NCBI Taxonomy" id="3133425"/>
    <lineage>
        <taxon>Bacteria</taxon>
        <taxon>Pseudomonadati</taxon>
        <taxon>Pseudomonadota</taxon>
        <taxon>Gammaproteobacteria</taxon>
        <taxon>Oceanospirillales</taxon>
        <taxon>Oceanospirillaceae</taxon>
        <taxon>Oceanobacter</taxon>
    </lineage>
</organism>
<dbReference type="PANTHER" id="PTHR36920">
    <property type="match status" value="1"/>
</dbReference>
<comment type="caution">
    <text evidence="1">The sequence shown here is derived from an EMBL/GenBank/DDBJ whole genome shotgun (WGS) entry which is preliminary data.</text>
</comment>
<dbReference type="RefSeq" id="WP_369857942.1">
    <property type="nucleotide sequence ID" value="NZ_JBBKTX010000009.1"/>
</dbReference>
<dbReference type="EMBL" id="JBBKTX010000009">
    <property type="protein sequence ID" value="MFK4752459.1"/>
    <property type="molecule type" value="Genomic_DNA"/>
</dbReference>
<dbReference type="Gene3D" id="2.40.160.20">
    <property type="match status" value="1"/>
</dbReference>
<dbReference type="SUPFAM" id="SSF56925">
    <property type="entry name" value="OMPA-like"/>
    <property type="match status" value="1"/>
</dbReference>
<dbReference type="InterPro" id="IPR005618">
    <property type="entry name" value="OMPW"/>
</dbReference>
<evidence type="ECO:0000313" key="2">
    <source>
        <dbReference type="Proteomes" id="UP001620597"/>
    </source>
</evidence>
<reference evidence="1 2" key="1">
    <citation type="submission" date="2024-03" db="EMBL/GenBank/DDBJ databases">
        <title>High-quality draft genome sequence of Oceanobacter sp. wDCs-4.</title>
        <authorList>
            <person name="Dong C."/>
        </authorList>
    </citation>
    <scope>NUCLEOTIDE SEQUENCE [LARGE SCALE GENOMIC DNA]</scope>
    <source>
        <strain evidence="2">wDCs-4</strain>
    </source>
</reference>
<accession>A0ABW8NHL4</accession>
<name>A0ABW8NHL4_9GAMM</name>
<proteinExistence type="predicted"/>
<keyword evidence="2" id="KW-1185">Reference proteome</keyword>
<dbReference type="Pfam" id="PF03922">
    <property type="entry name" value="OmpW"/>
    <property type="match status" value="1"/>
</dbReference>
<dbReference type="InterPro" id="IPR011250">
    <property type="entry name" value="OMP/PagP_B-barrel"/>
</dbReference>
<gene>
    <name evidence="1" type="ORF">WG929_08565</name>
</gene>
<dbReference type="PANTHER" id="PTHR36920:SF1">
    <property type="entry name" value="OUTER MEMBRANE PROTEIN W"/>
    <property type="match status" value="1"/>
</dbReference>